<reference evidence="2 3" key="1">
    <citation type="submission" date="2016-07" db="EMBL/GenBank/DDBJ databases">
        <title>Pervasive Adenine N6-methylation of Active Genes in Fungi.</title>
        <authorList>
            <consortium name="DOE Joint Genome Institute"/>
            <person name="Mondo S.J."/>
            <person name="Dannebaum R.O."/>
            <person name="Kuo R.C."/>
            <person name="Labutti K."/>
            <person name="Haridas S."/>
            <person name="Kuo A."/>
            <person name="Salamov A."/>
            <person name="Ahrendt S.R."/>
            <person name="Lipzen A."/>
            <person name="Sullivan W."/>
            <person name="Andreopoulos W.B."/>
            <person name="Clum A."/>
            <person name="Lindquist E."/>
            <person name="Daum C."/>
            <person name="Ramamoorthy G.K."/>
            <person name="Gryganskyi A."/>
            <person name="Culley D."/>
            <person name="Magnuson J.K."/>
            <person name="James T.Y."/>
            <person name="O'Malley M.A."/>
            <person name="Stajich J.E."/>
            <person name="Spatafora J.W."/>
            <person name="Visel A."/>
            <person name="Grigoriev I.V."/>
        </authorList>
    </citation>
    <scope>NUCLEOTIDE SEQUENCE [LARGE SCALE GENOMIC DNA]</scope>
    <source>
        <strain evidence="2 3">PL171</strain>
    </source>
</reference>
<feature type="region of interest" description="Disordered" evidence="1">
    <location>
        <begin position="44"/>
        <end position="67"/>
    </location>
</feature>
<proteinExistence type="predicted"/>
<evidence type="ECO:0000256" key="1">
    <source>
        <dbReference type="SAM" id="MobiDB-lite"/>
    </source>
</evidence>
<gene>
    <name evidence="2" type="ORF">BCR44DRAFT_40032</name>
</gene>
<evidence type="ECO:0000313" key="2">
    <source>
        <dbReference type="EMBL" id="ORZ39606.1"/>
    </source>
</evidence>
<sequence length="67" mass="7705">MSRPVQSRPFLAAIHSACSSLHSGFRWHRRCRVSRPHFSTIRQPTSQRYRPPLIPALPTMTHAPSRS</sequence>
<protein>
    <submittedName>
        <fullName evidence="2">Uncharacterized protein</fullName>
    </submittedName>
</protein>
<feature type="non-terminal residue" evidence="2">
    <location>
        <position position="67"/>
    </location>
</feature>
<accession>A0A1Y2HYC3</accession>
<dbReference type="EMBL" id="MCFL01000005">
    <property type="protein sequence ID" value="ORZ39606.1"/>
    <property type="molecule type" value="Genomic_DNA"/>
</dbReference>
<keyword evidence="3" id="KW-1185">Reference proteome</keyword>
<evidence type="ECO:0000313" key="3">
    <source>
        <dbReference type="Proteomes" id="UP000193411"/>
    </source>
</evidence>
<dbReference type="Proteomes" id="UP000193411">
    <property type="component" value="Unassembled WGS sequence"/>
</dbReference>
<dbReference type="AlphaFoldDB" id="A0A1Y2HYC3"/>
<name>A0A1Y2HYC3_9FUNG</name>
<comment type="caution">
    <text evidence="2">The sequence shown here is derived from an EMBL/GenBank/DDBJ whole genome shotgun (WGS) entry which is preliminary data.</text>
</comment>
<organism evidence="2 3">
    <name type="scientific">Catenaria anguillulae PL171</name>
    <dbReference type="NCBI Taxonomy" id="765915"/>
    <lineage>
        <taxon>Eukaryota</taxon>
        <taxon>Fungi</taxon>
        <taxon>Fungi incertae sedis</taxon>
        <taxon>Blastocladiomycota</taxon>
        <taxon>Blastocladiomycetes</taxon>
        <taxon>Blastocladiales</taxon>
        <taxon>Catenariaceae</taxon>
        <taxon>Catenaria</taxon>
    </lineage>
</organism>